<keyword evidence="2" id="KW-1185">Reference proteome</keyword>
<proteinExistence type="predicted"/>
<accession>A0ABM8VWB0</accession>
<name>A0ABM8VWB0_GIGMA</name>
<sequence>MPMARKFGNIGIKLLREKINATILEKSYRRLTASCSVYI</sequence>
<dbReference type="EMBL" id="CAJVQB010000057">
    <property type="protein sequence ID" value="CAG8461987.1"/>
    <property type="molecule type" value="Genomic_DNA"/>
</dbReference>
<dbReference type="Proteomes" id="UP000789901">
    <property type="component" value="Unassembled WGS sequence"/>
</dbReference>
<organism evidence="1 2">
    <name type="scientific">Gigaspora margarita</name>
    <dbReference type="NCBI Taxonomy" id="4874"/>
    <lineage>
        <taxon>Eukaryota</taxon>
        <taxon>Fungi</taxon>
        <taxon>Fungi incertae sedis</taxon>
        <taxon>Mucoromycota</taxon>
        <taxon>Glomeromycotina</taxon>
        <taxon>Glomeromycetes</taxon>
        <taxon>Diversisporales</taxon>
        <taxon>Gigasporaceae</taxon>
        <taxon>Gigaspora</taxon>
    </lineage>
</organism>
<protein>
    <submittedName>
        <fullName evidence="1">5302_t:CDS:1</fullName>
    </submittedName>
</protein>
<evidence type="ECO:0000313" key="1">
    <source>
        <dbReference type="EMBL" id="CAG8461987.1"/>
    </source>
</evidence>
<gene>
    <name evidence="1" type="ORF">GMARGA_LOCUS352</name>
</gene>
<reference evidence="1 2" key="1">
    <citation type="submission" date="2021-06" db="EMBL/GenBank/DDBJ databases">
        <authorList>
            <person name="Kallberg Y."/>
            <person name="Tangrot J."/>
            <person name="Rosling A."/>
        </authorList>
    </citation>
    <scope>NUCLEOTIDE SEQUENCE [LARGE SCALE GENOMIC DNA]</scope>
    <source>
        <strain evidence="1 2">120-4 pot B 10/14</strain>
    </source>
</reference>
<comment type="caution">
    <text evidence="1">The sequence shown here is derived from an EMBL/GenBank/DDBJ whole genome shotgun (WGS) entry which is preliminary data.</text>
</comment>
<evidence type="ECO:0000313" key="2">
    <source>
        <dbReference type="Proteomes" id="UP000789901"/>
    </source>
</evidence>